<comment type="caution">
    <text evidence="6">The sequence shown here is derived from an EMBL/GenBank/DDBJ whole genome shotgun (WGS) entry which is preliminary data.</text>
</comment>
<dbReference type="GO" id="GO:0016776">
    <property type="term" value="F:phosphotransferase activity, phosphate group as acceptor"/>
    <property type="evidence" value="ECO:0007669"/>
    <property type="project" value="UniProtKB-UniRule"/>
</dbReference>
<dbReference type="GO" id="GO:0005524">
    <property type="term" value="F:ATP binding"/>
    <property type="evidence" value="ECO:0007669"/>
    <property type="project" value="InterPro"/>
</dbReference>
<dbReference type="GO" id="GO:0004674">
    <property type="term" value="F:protein serine/threonine kinase activity"/>
    <property type="evidence" value="ECO:0007669"/>
    <property type="project" value="UniProtKB-UniRule"/>
</dbReference>
<comment type="catalytic activity">
    <reaction evidence="5">
        <text>[pyruvate, water dikinase] + ADP = [pyruvate, water dikinase]-phosphate + AMP + H(+)</text>
        <dbReference type="Rhea" id="RHEA:46020"/>
        <dbReference type="Rhea" id="RHEA-COMP:11425"/>
        <dbReference type="Rhea" id="RHEA-COMP:11426"/>
        <dbReference type="ChEBI" id="CHEBI:15378"/>
        <dbReference type="ChEBI" id="CHEBI:43176"/>
        <dbReference type="ChEBI" id="CHEBI:68546"/>
        <dbReference type="ChEBI" id="CHEBI:456215"/>
        <dbReference type="ChEBI" id="CHEBI:456216"/>
        <dbReference type="EC" id="2.7.11.33"/>
    </reaction>
</comment>
<dbReference type="AlphaFoldDB" id="A0A7C8FJ79"/>
<dbReference type="RefSeq" id="WP_158035948.1">
    <property type="nucleotide sequence ID" value="NZ_BAAAZV010000003.1"/>
</dbReference>
<evidence type="ECO:0000256" key="2">
    <source>
        <dbReference type="ARBA" id="ARBA00022679"/>
    </source>
</evidence>
<keyword evidence="7" id="KW-1185">Reference proteome</keyword>
<dbReference type="NCBIfam" id="NF003742">
    <property type="entry name" value="PRK05339.1"/>
    <property type="match status" value="1"/>
</dbReference>
<accession>A0A7C8FJ79</accession>
<protein>
    <recommendedName>
        <fullName evidence="5">Putative phosphoenolpyruvate synthase regulatory protein</fullName>
        <shortName evidence="5">PEP synthase regulatory protein</shortName>
        <shortName evidence="5">PSRP</shortName>
        <ecNumber evidence="5">2.7.11.33</ecNumber>
        <ecNumber evidence="5">2.7.4.28</ecNumber>
    </recommendedName>
    <alternativeName>
        <fullName evidence="5">Pyruvate, water dikinase regulatory protein</fullName>
    </alternativeName>
</protein>
<dbReference type="EMBL" id="WBKA01000002">
    <property type="protein sequence ID" value="KAB1633026.1"/>
    <property type="molecule type" value="Genomic_DNA"/>
</dbReference>
<name>A0A7C8FJ79_9MICO</name>
<sequence length="273" mass="30336">MVDDRETHSVFFVSDGTGITAETLGNTLLTQFPEQRFVRATIPFVNSVEYARSVVRHIDALAATQPIPLVFSTVISDEIRQVFSGSRALVIDLLGEHTHRLEAALGVEASHAPGRAHGQGDLERYNARMYAVEFAIEHDDGQSLRALDRAQIILIAPSRCGKTPTTMYLALQHGVFVANYPLIHEDFDSPDLPAPIAPLADKCFGLLSTPERLSEVRQQRRPGSRYASLDQCRHELRAAEIMYRDHGIPFLNSANKSVEEMSSIIIHQMHLAV</sequence>
<proteinExistence type="inferred from homology"/>
<dbReference type="PANTHER" id="PTHR31756:SF3">
    <property type="entry name" value="PYRUVATE, PHOSPHATE DIKINASE REGULATORY PROTEIN 1, CHLOROPLASTIC"/>
    <property type="match status" value="1"/>
</dbReference>
<comment type="similarity">
    <text evidence="5">Belongs to the pyruvate, phosphate/water dikinase regulatory protein family. PSRP subfamily.</text>
</comment>
<organism evidence="6 7">
    <name type="scientific">Pseudoclavibacter caeni</name>
    <dbReference type="NCBI Taxonomy" id="908846"/>
    <lineage>
        <taxon>Bacteria</taxon>
        <taxon>Bacillati</taxon>
        <taxon>Actinomycetota</taxon>
        <taxon>Actinomycetes</taxon>
        <taxon>Micrococcales</taxon>
        <taxon>Microbacteriaceae</taxon>
        <taxon>Pseudoclavibacter</taxon>
    </lineage>
</organism>
<evidence type="ECO:0000313" key="6">
    <source>
        <dbReference type="EMBL" id="KAB1633026.1"/>
    </source>
</evidence>
<dbReference type="Proteomes" id="UP000481339">
    <property type="component" value="Unassembled WGS sequence"/>
</dbReference>
<dbReference type="PANTHER" id="PTHR31756">
    <property type="entry name" value="PYRUVATE, PHOSPHATE DIKINASE REGULATORY PROTEIN 1, CHLOROPLASTIC"/>
    <property type="match status" value="1"/>
</dbReference>
<keyword evidence="4 5" id="KW-0418">Kinase</keyword>
<dbReference type="InterPro" id="IPR005177">
    <property type="entry name" value="Kinase-pyrophosphorylase"/>
</dbReference>
<keyword evidence="1 5" id="KW-0723">Serine/threonine-protein kinase</keyword>
<dbReference type="EC" id="2.7.11.33" evidence="5"/>
<dbReference type="Pfam" id="PF03618">
    <property type="entry name" value="Kinase-PPPase"/>
    <property type="match status" value="1"/>
</dbReference>
<evidence type="ECO:0000313" key="7">
    <source>
        <dbReference type="Proteomes" id="UP000481339"/>
    </source>
</evidence>
<dbReference type="EC" id="2.7.4.28" evidence="5"/>
<evidence type="ECO:0000256" key="3">
    <source>
        <dbReference type="ARBA" id="ARBA00022741"/>
    </source>
</evidence>
<keyword evidence="3 5" id="KW-0547">Nucleotide-binding</keyword>
<dbReference type="OrthoDB" id="3171473at2"/>
<evidence type="ECO:0000256" key="5">
    <source>
        <dbReference type="HAMAP-Rule" id="MF_01062"/>
    </source>
</evidence>
<gene>
    <name evidence="6" type="ORF">F8O02_04040</name>
</gene>
<evidence type="ECO:0000256" key="1">
    <source>
        <dbReference type="ARBA" id="ARBA00022527"/>
    </source>
</evidence>
<reference evidence="6 7" key="1">
    <citation type="submission" date="2019-09" db="EMBL/GenBank/DDBJ databases">
        <title>Phylogeny of genus Pseudoclavibacter and closely related genus.</title>
        <authorList>
            <person name="Li Y."/>
        </authorList>
    </citation>
    <scope>NUCLEOTIDE SEQUENCE [LARGE SCALE GENOMIC DNA]</scope>
    <source>
        <strain evidence="6 7">JCM 16921</strain>
    </source>
</reference>
<dbReference type="InterPro" id="IPR026530">
    <property type="entry name" value="PSRP"/>
</dbReference>
<keyword evidence="2 5" id="KW-0808">Transferase</keyword>
<comment type="function">
    <text evidence="5">Bifunctional serine/threonine kinase and phosphorylase involved in the regulation of the phosphoenolpyruvate synthase (PEPS) by catalyzing its phosphorylation/dephosphorylation.</text>
</comment>
<feature type="binding site" evidence="5">
    <location>
        <begin position="156"/>
        <end position="163"/>
    </location>
    <ligand>
        <name>ADP</name>
        <dbReference type="ChEBI" id="CHEBI:456216"/>
    </ligand>
</feature>
<evidence type="ECO:0000256" key="4">
    <source>
        <dbReference type="ARBA" id="ARBA00022777"/>
    </source>
</evidence>
<comment type="catalytic activity">
    <reaction evidence="5">
        <text>[pyruvate, water dikinase]-phosphate + phosphate + H(+) = [pyruvate, water dikinase] + diphosphate</text>
        <dbReference type="Rhea" id="RHEA:48580"/>
        <dbReference type="Rhea" id="RHEA-COMP:11425"/>
        <dbReference type="Rhea" id="RHEA-COMP:11426"/>
        <dbReference type="ChEBI" id="CHEBI:15378"/>
        <dbReference type="ChEBI" id="CHEBI:33019"/>
        <dbReference type="ChEBI" id="CHEBI:43176"/>
        <dbReference type="ChEBI" id="CHEBI:43474"/>
        <dbReference type="ChEBI" id="CHEBI:68546"/>
        <dbReference type="EC" id="2.7.4.28"/>
    </reaction>
</comment>
<dbReference type="GO" id="GO:0043531">
    <property type="term" value="F:ADP binding"/>
    <property type="evidence" value="ECO:0007669"/>
    <property type="project" value="UniProtKB-UniRule"/>
</dbReference>
<dbReference type="HAMAP" id="MF_01062">
    <property type="entry name" value="PSRP"/>
    <property type="match status" value="1"/>
</dbReference>